<feature type="binding site" evidence="5">
    <location>
        <begin position="42"/>
        <end position="44"/>
    </location>
    <ligand>
        <name>3-dehydroquinate</name>
        <dbReference type="ChEBI" id="CHEBI:32364"/>
    </ligand>
</feature>
<dbReference type="RefSeq" id="WP_016913131.1">
    <property type="nucleotide sequence ID" value="NZ_CANQVP010000183.1"/>
</dbReference>
<dbReference type="InterPro" id="IPR013785">
    <property type="entry name" value="Aldolase_TIM"/>
</dbReference>
<name>A0A2T4PQC4_9STAP</name>
<comment type="similarity">
    <text evidence="5">Belongs to the type-I 3-dehydroquinase family.</text>
</comment>
<dbReference type="InterPro" id="IPR001381">
    <property type="entry name" value="DHquinase_I"/>
</dbReference>
<dbReference type="EMBL" id="PZFK01000042">
    <property type="protein sequence ID" value="PTI27835.1"/>
    <property type="molecule type" value="Genomic_DNA"/>
</dbReference>
<accession>A0A2T4PQC4</accession>
<comment type="pathway">
    <text evidence="5">Metabolic intermediate biosynthesis; chorismate biosynthesis; chorismate from D-erythrose 4-phosphate and phosphoenolpyruvate: step 3/7.</text>
</comment>
<dbReference type="EC" id="4.2.1.10" evidence="5"/>
<sequence>MTDEQKKTFPYIVATISLETEDDIKKTVEELISNKDSIDIVEFRADSLKNTSIENINEILEKFKAEYQLAPILFTYRSKGQGGYGDFDHETYYKLMQDIICNKKADYVDIQLDTYEDNLMNCITRAQNNEVKIIISHHDFKSTPDEEEMFVTYEKMAELGADIGKLAVMPENEKHLLSMLNAMNRAYHKLNIDVIGISMGELGKMTRITAGLFGSKFTYGFVGKEAAPGQIHVKEIKEQLALYQE</sequence>
<evidence type="ECO:0000256" key="5">
    <source>
        <dbReference type="HAMAP-Rule" id="MF_00214"/>
    </source>
</evidence>
<dbReference type="GO" id="GO:0009073">
    <property type="term" value="P:aromatic amino acid family biosynthetic process"/>
    <property type="evidence" value="ECO:0007669"/>
    <property type="project" value="UniProtKB-KW"/>
</dbReference>
<dbReference type="InterPro" id="IPR050146">
    <property type="entry name" value="Type-I_3-dehydroquinase"/>
</dbReference>
<reference evidence="6 7" key="1">
    <citation type="journal article" date="2016" name="Front. Microbiol.">
        <title>Comprehensive Phylogenetic Analysis of Bovine Non-aureus Staphylococci Species Based on Whole-Genome Sequencing.</title>
        <authorList>
            <person name="Naushad S."/>
            <person name="Barkema H.W."/>
            <person name="Luby C."/>
            <person name="Condas L.A."/>
            <person name="Nobrega D.B."/>
            <person name="Carson D.A."/>
            <person name="De Buck J."/>
        </authorList>
    </citation>
    <scope>NUCLEOTIDE SEQUENCE [LARGE SCALE GENOMIC DNA]</scope>
    <source>
        <strain evidence="6 7">SNUC 2204</strain>
    </source>
</reference>
<proteinExistence type="inferred from homology"/>
<evidence type="ECO:0000313" key="6">
    <source>
        <dbReference type="EMBL" id="PTI27835.1"/>
    </source>
</evidence>
<protein>
    <recommendedName>
        <fullName evidence="5">3-dehydroquinate dehydratase</fullName>
        <shortName evidence="5">3-dehydroquinase</shortName>
        <ecNumber evidence="5">4.2.1.10</ecNumber>
    </recommendedName>
    <alternativeName>
        <fullName evidence="5">Type I DHQase</fullName>
    </alternativeName>
    <alternativeName>
        <fullName evidence="5">Type I dehydroquinase</fullName>
        <shortName evidence="5">DHQ1</shortName>
    </alternativeName>
</protein>
<feature type="binding site" evidence="5">
    <location>
        <position position="77"/>
    </location>
    <ligand>
        <name>3-dehydroquinate</name>
        <dbReference type="ChEBI" id="CHEBI:32364"/>
    </ligand>
</feature>
<comment type="subunit">
    <text evidence="5">Homodimer.</text>
</comment>
<dbReference type="NCBIfam" id="TIGR01093">
    <property type="entry name" value="aroD"/>
    <property type="match status" value="1"/>
</dbReference>
<dbReference type="Pfam" id="PF01487">
    <property type="entry name" value="DHquinase_I"/>
    <property type="match status" value="1"/>
</dbReference>
<keyword evidence="3 5" id="KW-0456">Lyase</keyword>
<dbReference type="GO" id="GO:0009423">
    <property type="term" value="P:chorismate biosynthetic process"/>
    <property type="evidence" value="ECO:0007669"/>
    <property type="project" value="UniProtKB-UniRule"/>
</dbReference>
<evidence type="ECO:0000256" key="4">
    <source>
        <dbReference type="ARBA" id="ARBA00023270"/>
    </source>
</evidence>
<dbReference type="GO" id="GO:0008652">
    <property type="term" value="P:amino acid biosynthetic process"/>
    <property type="evidence" value="ECO:0007669"/>
    <property type="project" value="UniProtKB-KW"/>
</dbReference>
<dbReference type="UniPathway" id="UPA00053">
    <property type="reaction ID" value="UER00086"/>
</dbReference>
<dbReference type="GO" id="GO:0046279">
    <property type="term" value="P:3,4-dihydroxybenzoate biosynthetic process"/>
    <property type="evidence" value="ECO:0007669"/>
    <property type="project" value="TreeGrafter"/>
</dbReference>
<gene>
    <name evidence="5 6" type="primary">aroD</name>
    <name evidence="6" type="ORF">BU072_12785</name>
</gene>
<evidence type="ECO:0000313" key="7">
    <source>
        <dbReference type="Proteomes" id="UP000241209"/>
    </source>
</evidence>
<dbReference type="PANTHER" id="PTHR43699:SF1">
    <property type="entry name" value="3-DEHYDROQUINATE DEHYDRATASE"/>
    <property type="match status" value="1"/>
</dbReference>
<dbReference type="SUPFAM" id="SSF51569">
    <property type="entry name" value="Aldolase"/>
    <property type="match status" value="1"/>
</dbReference>
<dbReference type="AlphaFoldDB" id="A0A2T4PQC4"/>
<comment type="catalytic activity">
    <reaction evidence="1 5">
        <text>3-dehydroquinate = 3-dehydroshikimate + H2O</text>
        <dbReference type="Rhea" id="RHEA:21096"/>
        <dbReference type="ChEBI" id="CHEBI:15377"/>
        <dbReference type="ChEBI" id="CHEBI:16630"/>
        <dbReference type="ChEBI" id="CHEBI:32364"/>
        <dbReference type="EC" id="4.2.1.10"/>
    </reaction>
</comment>
<keyword evidence="4 5" id="KW-0704">Schiff base</keyword>
<feature type="binding site" evidence="5">
    <location>
        <position position="230"/>
    </location>
    <ligand>
        <name>3-dehydroquinate</name>
        <dbReference type="ChEBI" id="CHEBI:32364"/>
    </ligand>
</feature>
<dbReference type="HAMAP" id="MF_00214">
    <property type="entry name" value="AroD"/>
    <property type="match status" value="1"/>
</dbReference>
<evidence type="ECO:0000256" key="2">
    <source>
        <dbReference type="ARBA" id="ARBA00023141"/>
    </source>
</evidence>
<dbReference type="STRING" id="1167632.GCA_000286335_02475"/>
<feature type="active site" description="Schiff-base intermediate with substrate" evidence="5">
    <location>
        <position position="165"/>
    </location>
</feature>
<feature type="binding site" evidence="5">
    <location>
        <position position="207"/>
    </location>
    <ligand>
        <name>3-dehydroquinate</name>
        <dbReference type="ChEBI" id="CHEBI:32364"/>
    </ligand>
</feature>
<dbReference type="FunFam" id="3.20.20.70:FF:000047">
    <property type="entry name" value="3-dehydroquinate dehydratase"/>
    <property type="match status" value="1"/>
</dbReference>
<keyword evidence="2 5" id="KW-0057">Aromatic amino acid biosynthesis</keyword>
<dbReference type="OrthoDB" id="9813659at2"/>
<dbReference type="PANTHER" id="PTHR43699">
    <property type="entry name" value="3-DEHYDROQUINATE DEHYDRATASE"/>
    <property type="match status" value="1"/>
</dbReference>
<evidence type="ECO:0000256" key="1">
    <source>
        <dbReference type="ARBA" id="ARBA00001864"/>
    </source>
</evidence>
<feature type="active site" description="Proton donor/acceptor" evidence="5">
    <location>
        <position position="138"/>
    </location>
</feature>
<dbReference type="Proteomes" id="UP000241209">
    <property type="component" value="Unassembled WGS sequence"/>
</dbReference>
<evidence type="ECO:0000256" key="3">
    <source>
        <dbReference type="ARBA" id="ARBA00023239"/>
    </source>
</evidence>
<dbReference type="GO" id="GO:0003855">
    <property type="term" value="F:3-dehydroquinate dehydratase activity"/>
    <property type="evidence" value="ECO:0007669"/>
    <property type="project" value="UniProtKB-UniRule"/>
</dbReference>
<comment type="function">
    <text evidence="5">Involved in the third step of the chorismate pathway, which leads to the biosynthesis of aromatic amino acids. Catalyzes the cis-dehydration of 3-dehydroquinate (DHQ) and introduces the first double bond of the aromatic ring to yield 3-dehydroshikimate.</text>
</comment>
<keyword evidence="5" id="KW-0028">Amino-acid biosynthesis</keyword>
<comment type="caution">
    <text evidence="6">The sequence shown here is derived from an EMBL/GenBank/DDBJ whole genome shotgun (WGS) entry which is preliminary data.</text>
</comment>
<organism evidence="6 7">
    <name type="scientific">Mammaliicoccus vitulinus</name>
    <dbReference type="NCBI Taxonomy" id="71237"/>
    <lineage>
        <taxon>Bacteria</taxon>
        <taxon>Bacillati</taxon>
        <taxon>Bacillota</taxon>
        <taxon>Bacilli</taxon>
        <taxon>Bacillales</taxon>
        <taxon>Staphylococcaceae</taxon>
        <taxon>Mammaliicoccus</taxon>
    </lineage>
</organism>
<dbReference type="Gene3D" id="3.20.20.70">
    <property type="entry name" value="Aldolase class I"/>
    <property type="match status" value="1"/>
</dbReference>
<comment type="caution">
    <text evidence="5">Lacks conserved residue(s) required for the propagation of feature annotation.</text>
</comment>
<dbReference type="CDD" id="cd00502">
    <property type="entry name" value="DHQase_I"/>
    <property type="match status" value="1"/>
</dbReference>